<evidence type="ECO:0000313" key="3">
    <source>
        <dbReference type="Proteomes" id="UP000278807"/>
    </source>
</evidence>
<keyword evidence="1" id="KW-0472">Membrane</keyword>
<reference evidence="4" key="1">
    <citation type="submission" date="2017-02" db="UniProtKB">
        <authorList>
            <consortium name="WormBaseParasite"/>
        </authorList>
    </citation>
    <scope>IDENTIFICATION</scope>
</reference>
<dbReference type="EMBL" id="UZAE01014018">
    <property type="protein sequence ID" value="VDO12145.1"/>
    <property type="molecule type" value="Genomic_DNA"/>
</dbReference>
<evidence type="ECO:0000313" key="4">
    <source>
        <dbReference type="WBParaSite" id="HNAJ_0001209901-mRNA-1"/>
    </source>
</evidence>
<dbReference type="WBParaSite" id="HNAJ_0001209901-mRNA-1">
    <property type="protein sequence ID" value="HNAJ_0001209901-mRNA-1"/>
    <property type="gene ID" value="HNAJ_0001209901"/>
</dbReference>
<name>A0A0R3TW74_RODNA</name>
<evidence type="ECO:0000313" key="2">
    <source>
        <dbReference type="EMBL" id="VDO12145.1"/>
    </source>
</evidence>
<dbReference type="Proteomes" id="UP000278807">
    <property type="component" value="Unassembled WGS sequence"/>
</dbReference>
<proteinExistence type="predicted"/>
<gene>
    <name evidence="2" type="ORF">HNAJ_LOCUS12088</name>
</gene>
<feature type="transmembrane region" description="Helical" evidence="1">
    <location>
        <begin position="36"/>
        <end position="58"/>
    </location>
</feature>
<protein>
    <submittedName>
        <fullName evidence="2 4">Uncharacterized protein</fullName>
    </submittedName>
</protein>
<keyword evidence="1" id="KW-1133">Transmembrane helix</keyword>
<accession>A0A0R3TW74</accession>
<organism evidence="4">
    <name type="scientific">Rodentolepis nana</name>
    <name type="common">Dwarf tapeworm</name>
    <name type="synonym">Hymenolepis nana</name>
    <dbReference type="NCBI Taxonomy" id="102285"/>
    <lineage>
        <taxon>Eukaryota</taxon>
        <taxon>Metazoa</taxon>
        <taxon>Spiralia</taxon>
        <taxon>Lophotrochozoa</taxon>
        <taxon>Platyhelminthes</taxon>
        <taxon>Cestoda</taxon>
        <taxon>Eucestoda</taxon>
        <taxon>Cyclophyllidea</taxon>
        <taxon>Hymenolepididae</taxon>
        <taxon>Rodentolepis</taxon>
    </lineage>
</organism>
<sequence length="69" mass="6995">MAFEYLAVKLLLTSFSADISPEGLEASSAVVGNKVVVGGGVVVDVVVVVVVVDGVGGARKISQRAPIRV</sequence>
<dbReference type="AlphaFoldDB" id="A0A0R3TW74"/>
<reference evidence="2 3" key="2">
    <citation type="submission" date="2018-11" db="EMBL/GenBank/DDBJ databases">
        <authorList>
            <consortium name="Pathogen Informatics"/>
        </authorList>
    </citation>
    <scope>NUCLEOTIDE SEQUENCE [LARGE SCALE GENOMIC DNA]</scope>
</reference>
<keyword evidence="1" id="KW-0812">Transmembrane</keyword>
<keyword evidence="3" id="KW-1185">Reference proteome</keyword>
<evidence type="ECO:0000256" key="1">
    <source>
        <dbReference type="SAM" id="Phobius"/>
    </source>
</evidence>